<dbReference type="InterPro" id="IPR029016">
    <property type="entry name" value="GAF-like_dom_sf"/>
</dbReference>
<keyword evidence="1" id="KW-0805">Transcription regulation</keyword>
<evidence type="ECO:0000256" key="1">
    <source>
        <dbReference type="ARBA" id="ARBA00023015"/>
    </source>
</evidence>
<dbReference type="PROSITE" id="PS51077">
    <property type="entry name" value="HTH_ICLR"/>
    <property type="match status" value="1"/>
</dbReference>
<sequence length="273" mass="29983">MKKRQPSPPDVAPATLPPEPAAADDPLYVASLEKGVRVLEAFRDAGDSLGLTDIATVTGLGKSAAQRFVHTWERLGYLVKEAASRRYRLGPRVVELGYFFLRSDRLVSMAAPHLVALRDRCGLAVHMSVLAGSDMIYLLRLPSRQMTLAEMLPGRRMPAWCNSAGRILLAQLDDEAVRQALLRSPPRAFTPRTVIDPEALLALVRQARDEGYALTEDQVLQNQVGAAVLLRDARAMPLAAISVSAPRHDYSTDRLVRDIVPQLFRTAQAIQSA</sequence>
<dbReference type="Pfam" id="PF01614">
    <property type="entry name" value="IclR_C"/>
    <property type="match status" value="1"/>
</dbReference>
<evidence type="ECO:0000256" key="3">
    <source>
        <dbReference type="ARBA" id="ARBA00023163"/>
    </source>
</evidence>
<evidence type="ECO:0000259" key="5">
    <source>
        <dbReference type="PROSITE" id="PS51077"/>
    </source>
</evidence>
<dbReference type="SUPFAM" id="SSF46785">
    <property type="entry name" value="Winged helix' DNA-binding domain"/>
    <property type="match status" value="1"/>
</dbReference>
<dbReference type="Gene3D" id="1.10.10.10">
    <property type="entry name" value="Winged helix-like DNA-binding domain superfamily/Winged helix DNA-binding domain"/>
    <property type="match status" value="1"/>
</dbReference>
<dbReference type="OrthoDB" id="8689343at2"/>
<dbReference type="GO" id="GO:0003677">
    <property type="term" value="F:DNA binding"/>
    <property type="evidence" value="ECO:0007669"/>
    <property type="project" value="UniProtKB-KW"/>
</dbReference>
<dbReference type="SMART" id="SM00346">
    <property type="entry name" value="HTH_ICLR"/>
    <property type="match status" value="1"/>
</dbReference>
<dbReference type="RefSeq" id="WP_118933475.1">
    <property type="nucleotide sequence ID" value="NZ_CP061008.1"/>
</dbReference>
<dbReference type="GO" id="GO:0003700">
    <property type="term" value="F:DNA-binding transcription factor activity"/>
    <property type="evidence" value="ECO:0007669"/>
    <property type="project" value="TreeGrafter"/>
</dbReference>
<dbReference type="InterPro" id="IPR036388">
    <property type="entry name" value="WH-like_DNA-bd_sf"/>
</dbReference>
<dbReference type="EMBL" id="QVXO01000035">
    <property type="protein sequence ID" value="RPJ89786.1"/>
    <property type="molecule type" value="Genomic_DNA"/>
</dbReference>
<dbReference type="Proteomes" id="UP000285324">
    <property type="component" value="Unassembled WGS sequence"/>
</dbReference>
<accession>A0A424W913</accession>
<evidence type="ECO:0000256" key="2">
    <source>
        <dbReference type="ARBA" id="ARBA00023125"/>
    </source>
</evidence>
<evidence type="ECO:0000259" key="6">
    <source>
        <dbReference type="PROSITE" id="PS51078"/>
    </source>
</evidence>
<dbReference type="Pfam" id="PF09339">
    <property type="entry name" value="HTH_IclR"/>
    <property type="match status" value="1"/>
</dbReference>
<dbReference type="AlphaFoldDB" id="A0A424W913"/>
<evidence type="ECO:0000313" key="8">
    <source>
        <dbReference type="Proteomes" id="UP000285324"/>
    </source>
</evidence>
<evidence type="ECO:0000313" key="7">
    <source>
        <dbReference type="EMBL" id="RPJ89786.1"/>
    </source>
</evidence>
<feature type="domain" description="HTH iclR-type" evidence="5">
    <location>
        <begin position="29"/>
        <end position="91"/>
    </location>
</feature>
<dbReference type="SUPFAM" id="SSF55781">
    <property type="entry name" value="GAF domain-like"/>
    <property type="match status" value="1"/>
</dbReference>
<dbReference type="PANTHER" id="PTHR30136">
    <property type="entry name" value="HELIX-TURN-HELIX TRANSCRIPTIONAL REGULATOR, ICLR FAMILY"/>
    <property type="match status" value="1"/>
</dbReference>
<feature type="compositionally biased region" description="Pro residues" evidence="4">
    <location>
        <begin position="1"/>
        <end position="20"/>
    </location>
</feature>
<reference evidence="7 8" key="1">
    <citation type="submission" date="2018-08" db="EMBL/GenBank/DDBJ databases">
        <title>Achromobacter xylosoxidans Genome sequencing and assembly.</title>
        <authorList>
            <person name="Wang R."/>
            <person name="Rensing C."/>
            <person name="Li Y."/>
        </authorList>
    </citation>
    <scope>NUCLEOTIDE SEQUENCE [LARGE SCALE GENOMIC DNA]</scope>
    <source>
        <strain evidence="7 8">GD003A</strain>
    </source>
</reference>
<name>A0A424W913_ALCXX</name>
<dbReference type="GO" id="GO:0045892">
    <property type="term" value="P:negative regulation of DNA-templated transcription"/>
    <property type="evidence" value="ECO:0007669"/>
    <property type="project" value="TreeGrafter"/>
</dbReference>
<dbReference type="Gene3D" id="3.30.450.40">
    <property type="match status" value="1"/>
</dbReference>
<proteinExistence type="predicted"/>
<dbReference type="InterPro" id="IPR014757">
    <property type="entry name" value="Tscrpt_reg_IclR_C"/>
</dbReference>
<dbReference type="PROSITE" id="PS51078">
    <property type="entry name" value="ICLR_ED"/>
    <property type="match status" value="1"/>
</dbReference>
<feature type="region of interest" description="Disordered" evidence="4">
    <location>
        <begin position="1"/>
        <end position="22"/>
    </location>
</feature>
<dbReference type="PANTHER" id="PTHR30136:SF34">
    <property type="entry name" value="TRANSCRIPTIONAL REGULATOR"/>
    <property type="match status" value="1"/>
</dbReference>
<keyword evidence="3" id="KW-0804">Transcription</keyword>
<dbReference type="InterPro" id="IPR036390">
    <property type="entry name" value="WH_DNA-bd_sf"/>
</dbReference>
<organism evidence="7 8">
    <name type="scientific">Alcaligenes xylosoxydans xylosoxydans</name>
    <name type="common">Achromobacter xylosoxidans</name>
    <dbReference type="NCBI Taxonomy" id="85698"/>
    <lineage>
        <taxon>Bacteria</taxon>
        <taxon>Pseudomonadati</taxon>
        <taxon>Pseudomonadota</taxon>
        <taxon>Betaproteobacteria</taxon>
        <taxon>Burkholderiales</taxon>
        <taxon>Alcaligenaceae</taxon>
        <taxon>Achromobacter</taxon>
    </lineage>
</organism>
<dbReference type="InterPro" id="IPR005471">
    <property type="entry name" value="Tscrpt_reg_IclR_N"/>
</dbReference>
<feature type="domain" description="IclR-ED" evidence="6">
    <location>
        <begin position="92"/>
        <end position="273"/>
    </location>
</feature>
<evidence type="ECO:0000256" key="4">
    <source>
        <dbReference type="SAM" id="MobiDB-lite"/>
    </source>
</evidence>
<keyword evidence="2" id="KW-0238">DNA-binding</keyword>
<gene>
    <name evidence="7" type="ORF">DY367_20775</name>
</gene>
<protein>
    <submittedName>
        <fullName evidence="7">IclR family transcriptional regulator</fullName>
    </submittedName>
</protein>
<dbReference type="FunFam" id="1.10.10.10:FF:000056">
    <property type="entry name" value="IclR family transcriptional regulator"/>
    <property type="match status" value="1"/>
</dbReference>
<dbReference type="InterPro" id="IPR050707">
    <property type="entry name" value="HTH_MetabolicPath_Reg"/>
</dbReference>
<comment type="caution">
    <text evidence="7">The sequence shown here is derived from an EMBL/GenBank/DDBJ whole genome shotgun (WGS) entry which is preliminary data.</text>
</comment>